<dbReference type="Proteomes" id="UP000177625">
    <property type="component" value="Unassembled WGS sequence"/>
</dbReference>
<reference evidence="3" key="1">
    <citation type="submission" date="2016-03" db="EMBL/GenBank/DDBJ databases">
        <authorList>
            <person name="Guldener U."/>
        </authorList>
    </citation>
    <scope>NUCLEOTIDE SEQUENCE [LARGE SCALE GENOMIC DNA]</scope>
</reference>
<evidence type="ECO:0000313" key="2">
    <source>
        <dbReference type="EMBL" id="CZT48890.1"/>
    </source>
</evidence>
<dbReference type="EMBL" id="FJVC01000355">
    <property type="protein sequence ID" value="CZT48890.1"/>
    <property type="molecule type" value="Genomic_DNA"/>
</dbReference>
<keyword evidence="3" id="KW-1185">Reference proteome</keyword>
<feature type="signal peptide" evidence="1">
    <location>
        <begin position="1"/>
        <end position="17"/>
    </location>
</feature>
<evidence type="ECO:0000256" key="1">
    <source>
        <dbReference type="SAM" id="SignalP"/>
    </source>
</evidence>
<sequence>MSAALLLGLYFVMPELALKYHSTASPISRSEESSENVLGYY</sequence>
<name>A0A1E1MIH7_RHYSE</name>
<proteinExistence type="predicted"/>
<protein>
    <submittedName>
        <fullName evidence="2">Uncharacterized protein</fullName>
    </submittedName>
</protein>
<dbReference type="AlphaFoldDB" id="A0A1E1MIH7"/>
<accession>A0A1E1MIH7</accession>
<keyword evidence="1" id="KW-0732">Signal</keyword>
<gene>
    <name evidence="2" type="ORF">RSE6_09658</name>
</gene>
<feature type="chain" id="PRO_5009448315" evidence="1">
    <location>
        <begin position="18"/>
        <end position="41"/>
    </location>
</feature>
<evidence type="ECO:0000313" key="3">
    <source>
        <dbReference type="Proteomes" id="UP000177625"/>
    </source>
</evidence>
<organism evidence="2 3">
    <name type="scientific">Rhynchosporium secalis</name>
    <name type="common">Barley scald fungus</name>
    <dbReference type="NCBI Taxonomy" id="38038"/>
    <lineage>
        <taxon>Eukaryota</taxon>
        <taxon>Fungi</taxon>
        <taxon>Dikarya</taxon>
        <taxon>Ascomycota</taxon>
        <taxon>Pezizomycotina</taxon>
        <taxon>Leotiomycetes</taxon>
        <taxon>Helotiales</taxon>
        <taxon>Ploettnerulaceae</taxon>
        <taxon>Rhynchosporium</taxon>
    </lineage>
</organism>